<keyword evidence="1" id="KW-0449">Lipoprotein</keyword>
<accession>A0A0C2ZLT3</accession>
<comment type="caution">
    <text evidence="1">The sequence shown here is derived from an EMBL/GenBank/DDBJ whole genome shotgun (WGS) entry which is preliminary data.</text>
</comment>
<dbReference type="Proteomes" id="UP000031975">
    <property type="component" value="Unassembled WGS sequence"/>
</dbReference>
<organism evidence="1 2">
    <name type="scientific">Mycoplasma capricolum subsp. capricolum</name>
    <dbReference type="NCBI Taxonomy" id="40479"/>
    <lineage>
        <taxon>Bacteria</taxon>
        <taxon>Bacillati</taxon>
        <taxon>Mycoplasmatota</taxon>
        <taxon>Mollicutes</taxon>
        <taxon>Mycoplasmataceae</taxon>
        <taxon>Mycoplasma</taxon>
    </lineage>
</organism>
<dbReference type="PROSITE" id="PS51257">
    <property type="entry name" value="PROKAR_LIPOPROTEIN"/>
    <property type="match status" value="1"/>
</dbReference>
<dbReference type="NCBIfam" id="TIGR04313">
    <property type="entry name" value="aro_clust_Mycop"/>
    <property type="match status" value="1"/>
</dbReference>
<proteinExistence type="predicted"/>
<evidence type="ECO:0000313" key="1">
    <source>
        <dbReference type="EMBL" id="KIM13890.1"/>
    </source>
</evidence>
<evidence type="ECO:0000313" key="2">
    <source>
        <dbReference type="Proteomes" id="UP000031975"/>
    </source>
</evidence>
<reference evidence="1 2" key="1">
    <citation type="submission" date="2015-01" db="EMBL/GenBank/DDBJ databases">
        <title>Draft Genome Sequence of Mycoplasma capricolum subsp. capricolum str. GM508D.</title>
        <authorList>
            <person name="Calcutt M.J."/>
            <person name="Foecking M.F."/>
        </authorList>
    </citation>
    <scope>NUCLEOTIDE SEQUENCE [LARGE SCALE GENOMIC DNA]</scope>
    <source>
        <strain evidence="1 2">GM508D</strain>
    </source>
</reference>
<dbReference type="InterPro" id="IPR027593">
    <property type="entry name" value="Aro_clust"/>
</dbReference>
<sequence>MKKLLIGFSSIFTFLTVSCSTSKPTKVDVILSKNENKLYKNKYINELLNLYFTDSKLKNSYINDQENISDSKFSELKYGLTFYPIFIHRSLERHNGRQHFEIIQKAKKSLEFTLKNDWYWTLDNIKQFKFVFNPYGDLYKEFNDDEKKFNEIDSSLGLTTNIQNNNIQKLIKISLKNSTEINKDITDIYSKKEAIYLVFDDNKILKLWKYENKSQNELQILTDMFIFKDSHNLEKQLENLEQLIFDKRKVEYERDLKIKNGKQDDIAKLNARSNDEHFMEFHATDQYNERLTEALTDINKDGWKIARYSMGGIYEQE</sequence>
<gene>
    <name evidence="1" type="ORF">MCGM508_02290</name>
</gene>
<name>A0A0C2ZLT3_MYCCA</name>
<dbReference type="RefSeq" id="WP_041159746.1">
    <property type="nucleotide sequence ID" value="NZ_JXQB01000001.1"/>
</dbReference>
<protein>
    <submittedName>
        <fullName evidence="1">Lipoprotein</fullName>
    </submittedName>
</protein>
<dbReference type="EMBL" id="JXQB01000001">
    <property type="protein sequence ID" value="KIM13890.1"/>
    <property type="molecule type" value="Genomic_DNA"/>
</dbReference>
<dbReference type="AlphaFoldDB" id="A0A0C2ZLT3"/>